<dbReference type="InterPro" id="IPR038720">
    <property type="entry name" value="YprB_RNase_H-like_dom"/>
</dbReference>
<organism evidence="3 4">
    <name type="scientific">Paenibacillus thalictri</name>
    <dbReference type="NCBI Taxonomy" id="2527873"/>
    <lineage>
        <taxon>Bacteria</taxon>
        <taxon>Bacillati</taxon>
        <taxon>Bacillota</taxon>
        <taxon>Bacilli</taxon>
        <taxon>Bacillales</taxon>
        <taxon>Paenibacillaceae</taxon>
        <taxon>Paenibacillus</taxon>
    </lineage>
</organism>
<dbReference type="RefSeq" id="WP_131012649.1">
    <property type="nucleotide sequence ID" value="NZ_SIRE01000005.1"/>
</dbReference>
<evidence type="ECO:0000313" key="4">
    <source>
        <dbReference type="Proteomes" id="UP000293142"/>
    </source>
</evidence>
<sequence>MSGLRERLQRLKKNDEPAPSKPVEPENGEWDALDARLEHNEWGSFIIRRKVYPSQHKHGMFELHELFGQAGALAALQETAHEARKSLKKTAAAKRSPLRPAARMKSASLPVLEHHEQLLFFDTETTGLGIGAGNVPFMTGIGYYEGDLFIVEQMFIRNPAEELAMLAHLNERLQRHTHLVSYNGKSFDWPIVKNRFILNRLALKDETLAHLDYLHPSRSLWKHTLPTCRLGQVEEDRLGFKRLDDVPGSLAPTLYFQYLAEGDPLKMLGVFVHNELDILSLAGLSVYLSHALQGKLDPDTLTMEEQFRTALWLEKYGLRQGADHMLERLLGAGAEETGDYLLPLAQLYKKRGDAAASAALWQKYVDLRGNRATASMEPFIELAMHYEHREKDYALALHYAEEGLNKAWKRRALKRMGTSQEQEREEQLLRDFEKRIDRLRKKVSAVKRAPKPAKLRPVEMHRQTASAVPGEAAGSSQAERKSRKIRPEYAMDSLLPL</sequence>
<feature type="compositionally biased region" description="Basic and acidic residues" evidence="1">
    <location>
        <begin position="1"/>
        <end position="18"/>
    </location>
</feature>
<dbReference type="PANTHER" id="PTHR38462">
    <property type="entry name" value="EXONUCLEASE-LIKE PROTEIN"/>
    <property type="match status" value="1"/>
</dbReference>
<comment type="caution">
    <text evidence="3">The sequence shown here is derived from an EMBL/GenBank/DDBJ whole genome shotgun (WGS) entry which is preliminary data.</text>
</comment>
<dbReference type="InterPro" id="IPR012337">
    <property type="entry name" value="RNaseH-like_sf"/>
</dbReference>
<name>A0A4Q9DVD4_9BACL</name>
<dbReference type="SUPFAM" id="SSF53098">
    <property type="entry name" value="Ribonuclease H-like"/>
    <property type="match status" value="1"/>
</dbReference>
<dbReference type="EMBL" id="SIRE01000005">
    <property type="protein sequence ID" value="TBL80234.1"/>
    <property type="molecule type" value="Genomic_DNA"/>
</dbReference>
<dbReference type="GO" id="GO:0003676">
    <property type="term" value="F:nucleic acid binding"/>
    <property type="evidence" value="ECO:0007669"/>
    <property type="project" value="InterPro"/>
</dbReference>
<feature type="region of interest" description="Disordered" evidence="1">
    <location>
        <begin position="1"/>
        <end position="29"/>
    </location>
</feature>
<evidence type="ECO:0000313" key="3">
    <source>
        <dbReference type="EMBL" id="TBL80234.1"/>
    </source>
</evidence>
<dbReference type="InterPro" id="IPR036397">
    <property type="entry name" value="RNaseH_sf"/>
</dbReference>
<dbReference type="Gene3D" id="3.30.420.10">
    <property type="entry name" value="Ribonuclease H-like superfamily/Ribonuclease H"/>
    <property type="match status" value="1"/>
</dbReference>
<evidence type="ECO:0000256" key="1">
    <source>
        <dbReference type="SAM" id="MobiDB-lite"/>
    </source>
</evidence>
<accession>A0A4Q9DVD4</accession>
<dbReference type="AlphaFoldDB" id="A0A4Q9DVD4"/>
<dbReference type="PANTHER" id="PTHR38462:SF1">
    <property type="entry name" value="YPRB RIBONUCLEASE H-LIKE DOMAIN-CONTAINING PROTEIN"/>
    <property type="match status" value="1"/>
</dbReference>
<feature type="domain" description="YprB ribonuclease H-like" evidence="2">
    <location>
        <begin position="119"/>
        <end position="288"/>
    </location>
</feature>
<dbReference type="Proteomes" id="UP000293142">
    <property type="component" value="Unassembled WGS sequence"/>
</dbReference>
<dbReference type="OrthoDB" id="9790530at2"/>
<gene>
    <name evidence="3" type="ORF">EYB31_07395</name>
</gene>
<proteinExistence type="predicted"/>
<feature type="region of interest" description="Disordered" evidence="1">
    <location>
        <begin position="447"/>
        <end position="497"/>
    </location>
</feature>
<dbReference type="Pfam" id="PF13482">
    <property type="entry name" value="RNase_H_2"/>
    <property type="match status" value="1"/>
</dbReference>
<evidence type="ECO:0000259" key="2">
    <source>
        <dbReference type="Pfam" id="PF13482"/>
    </source>
</evidence>
<reference evidence="3 4" key="1">
    <citation type="submission" date="2019-02" db="EMBL/GenBank/DDBJ databases">
        <title>Paenibacillus sp. nov., isolated from surface-sterilized tissue of Thalictrum simplex L.</title>
        <authorList>
            <person name="Tuo L."/>
        </authorList>
    </citation>
    <scope>NUCLEOTIDE SEQUENCE [LARGE SCALE GENOMIC DNA]</scope>
    <source>
        <strain evidence="3 4">N2SHLJ1</strain>
    </source>
</reference>
<protein>
    <recommendedName>
        <fullName evidence="2">YprB ribonuclease H-like domain-containing protein</fullName>
    </recommendedName>
</protein>
<keyword evidence="4" id="KW-1185">Reference proteome</keyword>